<feature type="domain" description="Conserved virulence factor B first S1" evidence="2">
    <location>
        <begin position="5"/>
        <end position="64"/>
    </location>
</feature>
<dbReference type="Gene3D" id="1.10.10.10">
    <property type="entry name" value="Winged helix-like DNA-binding domain superfamily/Winged helix DNA-binding domain"/>
    <property type="match status" value="1"/>
</dbReference>
<keyword evidence="5" id="KW-1185">Reference proteome</keyword>
<protein>
    <submittedName>
        <fullName evidence="4">S1 RNA-binding domain-containing protein</fullName>
    </submittedName>
</protein>
<comment type="similarity">
    <text evidence="1">Belongs to the CvfB family.</text>
</comment>
<dbReference type="Pfam" id="PF17783">
    <property type="entry name" value="WHD_CvfB"/>
    <property type="match status" value="1"/>
</dbReference>
<dbReference type="RefSeq" id="WP_345337784.1">
    <property type="nucleotide sequence ID" value="NZ_BAABLI010000003.1"/>
</dbReference>
<dbReference type="Proteomes" id="UP001597380">
    <property type="component" value="Unassembled WGS sequence"/>
</dbReference>
<dbReference type="Gene3D" id="2.40.50.140">
    <property type="entry name" value="Nucleic acid-binding proteins"/>
    <property type="match status" value="1"/>
</dbReference>
<feature type="domain" description="Conserved virulence factor B-like winged helix" evidence="3">
    <location>
        <begin position="220"/>
        <end position="276"/>
    </location>
</feature>
<proteinExistence type="inferred from homology"/>
<dbReference type="InterPro" id="IPR040764">
    <property type="entry name" value="CvfB_WH"/>
</dbReference>
<dbReference type="PANTHER" id="PTHR37296">
    <property type="entry name" value="CONSERVED VIRULENCE FACTOR B"/>
    <property type="match status" value="1"/>
</dbReference>
<gene>
    <name evidence="4" type="ORF">ACFSJ3_00170</name>
</gene>
<name>A0ABW4XFY9_9GAMM</name>
<reference evidence="5" key="1">
    <citation type="journal article" date="2019" name="Int. J. Syst. Evol. Microbiol.">
        <title>The Global Catalogue of Microorganisms (GCM) 10K type strain sequencing project: providing services to taxonomists for standard genome sequencing and annotation.</title>
        <authorList>
            <consortium name="The Broad Institute Genomics Platform"/>
            <consortium name="The Broad Institute Genome Sequencing Center for Infectious Disease"/>
            <person name="Wu L."/>
            <person name="Ma J."/>
        </authorList>
    </citation>
    <scope>NUCLEOTIDE SEQUENCE [LARGE SCALE GENOMIC DNA]</scope>
    <source>
        <strain evidence="5">CGMCC 1.10992</strain>
    </source>
</reference>
<accession>A0ABW4XFY9</accession>
<dbReference type="PANTHER" id="PTHR37296:SF1">
    <property type="entry name" value="CONSERVED VIRULENCE FACTOR B"/>
    <property type="match status" value="1"/>
</dbReference>
<evidence type="ECO:0000313" key="4">
    <source>
        <dbReference type="EMBL" id="MFD2094385.1"/>
    </source>
</evidence>
<dbReference type="PIRSF" id="PIRSF012524">
    <property type="entry name" value="YitL_S1"/>
    <property type="match status" value="1"/>
</dbReference>
<evidence type="ECO:0000259" key="2">
    <source>
        <dbReference type="Pfam" id="PF13509"/>
    </source>
</evidence>
<evidence type="ECO:0000313" key="5">
    <source>
        <dbReference type="Proteomes" id="UP001597380"/>
    </source>
</evidence>
<dbReference type="Pfam" id="PF13509">
    <property type="entry name" value="S1_2"/>
    <property type="match status" value="1"/>
</dbReference>
<dbReference type="InterPro" id="IPR014464">
    <property type="entry name" value="CvfB_fam"/>
</dbReference>
<dbReference type="InterPro" id="IPR012340">
    <property type="entry name" value="NA-bd_OB-fold"/>
</dbReference>
<dbReference type="InterPro" id="IPR036388">
    <property type="entry name" value="WH-like_DNA-bd_sf"/>
</dbReference>
<dbReference type="EMBL" id="JBHUHT010000003">
    <property type="protein sequence ID" value="MFD2094385.1"/>
    <property type="molecule type" value="Genomic_DNA"/>
</dbReference>
<evidence type="ECO:0000256" key="1">
    <source>
        <dbReference type="PIRNR" id="PIRNR012524"/>
    </source>
</evidence>
<dbReference type="InterPro" id="IPR039566">
    <property type="entry name" value="CvfB_S1_st"/>
</dbReference>
<organism evidence="4 5">
    <name type="scientific">Corallincola platygyrae</name>
    <dbReference type="NCBI Taxonomy" id="1193278"/>
    <lineage>
        <taxon>Bacteria</taxon>
        <taxon>Pseudomonadati</taxon>
        <taxon>Pseudomonadota</taxon>
        <taxon>Gammaproteobacteria</taxon>
        <taxon>Alteromonadales</taxon>
        <taxon>Psychromonadaceae</taxon>
        <taxon>Corallincola</taxon>
    </lineage>
</organism>
<sequence length="278" mass="31565">MSDELGRYNFLKVAKLVDFGAYLETKTLGEVLLPSKYIKHDLKVGDVQRVFVYLDSEDTPIATTEQPKAQVGEFAYLKVVDVGPHGAFVDWGLQKDLLVPFSEQRDTMEEGRSYLVRVFKDDVTERIAASSRLDRFLDNWPANYKTNEEVSLIIANQTELGYKAIVNHAHWGVIYRNEVFKRLHYGTRMKGFIKKVREDGKIDLKLSTSGQAQVGELESEILERLNNAGGFLAVSDKSDPETIKRMFGVSKRVFKQTIGALYKQQKIVIEPAGIRLVE</sequence>
<evidence type="ECO:0000259" key="3">
    <source>
        <dbReference type="Pfam" id="PF17783"/>
    </source>
</evidence>
<comment type="caution">
    <text evidence="4">The sequence shown here is derived from an EMBL/GenBank/DDBJ whole genome shotgun (WGS) entry which is preliminary data.</text>
</comment>